<dbReference type="PROSITE" id="PS50076">
    <property type="entry name" value="DNAJ_2"/>
    <property type="match status" value="1"/>
</dbReference>
<comment type="caution">
    <text evidence="9">The sequence shown here is derived from an EMBL/GenBank/DDBJ whole genome shotgun (WGS) entry which is preliminary data.</text>
</comment>
<dbReference type="InterPro" id="IPR008971">
    <property type="entry name" value="HSP40/DnaJ_pept-bd"/>
</dbReference>
<dbReference type="SUPFAM" id="SSF49493">
    <property type="entry name" value="HSP40/DnaJ peptide-binding domain"/>
    <property type="match status" value="2"/>
</dbReference>
<sequence length="405" mass="45110">MSCGKIYDIKKAYKKKAKEHHPDKNINDPDAGEKFQEMAAAYEILNDTNSREVYDRYGIDGLTKGGGGGGMDDNDMFAQFMAQSFGFGFGPERRPKGNDTTVPYEVTLEDLYNGKTVKMNLEKEAVCGTCQGSGARGNSKPKPCSTCDGKGWTTFTAATANRDRMQVGRGQCRDCKGAGERLKEKEKCKKCKGEKIVTEKNRQEIHVERGMPDRYRIVLHGAGDQRPGAPPGDVTFLLKTQKHESFERIGDDLVTHVTITLSEALLGFDRILLTHLDGRGIKVTSPPGKIIKPHDTIILRGEGMPIHKRPDEKGDLHVILDLEMPSNDWLKTIDRRVLESLLPPKKKVLEPLPDIVDEVPYEESDIGELRSSFLDGGLDGQFGDDDSDWEDEDGEDIEQPECRPQ</sequence>
<dbReference type="SUPFAM" id="SSF46565">
    <property type="entry name" value="Chaperone J-domain"/>
    <property type="match status" value="1"/>
</dbReference>
<dbReference type="Gene3D" id="2.10.230.10">
    <property type="entry name" value="Heat shock protein DnaJ, cysteine-rich domain"/>
    <property type="match status" value="1"/>
</dbReference>
<dbReference type="PRINTS" id="PR00625">
    <property type="entry name" value="JDOMAIN"/>
</dbReference>
<keyword evidence="10" id="KW-1185">Reference proteome</keyword>
<keyword evidence="4 5" id="KW-0862">Zinc</keyword>
<keyword evidence="2" id="KW-0677">Repeat</keyword>
<dbReference type="InterPro" id="IPR018253">
    <property type="entry name" value="DnaJ_domain_CS"/>
</dbReference>
<evidence type="ECO:0000256" key="2">
    <source>
        <dbReference type="ARBA" id="ARBA00022737"/>
    </source>
</evidence>
<dbReference type="PROSITE" id="PS00636">
    <property type="entry name" value="DNAJ_1"/>
    <property type="match status" value="1"/>
</dbReference>
<dbReference type="Pfam" id="PF00226">
    <property type="entry name" value="DnaJ"/>
    <property type="match status" value="1"/>
</dbReference>
<keyword evidence="1 5" id="KW-0479">Metal-binding</keyword>
<dbReference type="Proteomes" id="UP000298030">
    <property type="component" value="Unassembled WGS sequence"/>
</dbReference>
<keyword evidence="3 5" id="KW-0863">Zinc-finger</keyword>
<dbReference type="SMART" id="SM00271">
    <property type="entry name" value="DnaJ"/>
    <property type="match status" value="1"/>
</dbReference>
<dbReference type="Pfam" id="PF00684">
    <property type="entry name" value="DnaJ_CXXCXGXG"/>
    <property type="match status" value="1"/>
</dbReference>
<dbReference type="EMBL" id="QPFP01000009">
    <property type="protein sequence ID" value="TEB34693.1"/>
    <property type="molecule type" value="Genomic_DNA"/>
</dbReference>
<dbReference type="Gene3D" id="2.60.260.20">
    <property type="entry name" value="Urease metallochaperone UreE, N-terminal domain"/>
    <property type="match status" value="2"/>
</dbReference>
<dbReference type="STRING" id="71717.A0A4Y7TKH4"/>
<dbReference type="FunFam" id="2.60.260.20:FF:000003">
    <property type="entry name" value="DnaJ subfamily A member 2"/>
    <property type="match status" value="1"/>
</dbReference>
<feature type="compositionally biased region" description="Acidic residues" evidence="6">
    <location>
        <begin position="382"/>
        <end position="399"/>
    </location>
</feature>
<reference evidence="9 10" key="1">
    <citation type="journal article" date="2019" name="Nat. Ecol. Evol.">
        <title>Megaphylogeny resolves global patterns of mushroom evolution.</title>
        <authorList>
            <person name="Varga T."/>
            <person name="Krizsan K."/>
            <person name="Foldi C."/>
            <person name="Dima B."/>
            <person name="Sanchez-Garcia M."/>
            <person name="Sanchez-Ramirez S."/>
            <person name="Szollosi G.J."/>
            <person name="Szarkandi J.G."/>
            <person name="Papp V."/>
            <person name="Albert L."/>
            <person name="Andreopoulos W."/>
            <person name="Angelini C."/>
            <person name="Antonin V."/>
            <person name="Barry K.W."/>
            <person name="Bougher N.L."/>
            <person name="Buchanan P."/>
            <person name="Buyck B."/>
            <person name="Bense V."/>
            <person name="Catcheside P."/>
            <person name="Chovatia M."/>
            <person name="Cooper J."/>
            <person name="Damon W."/>
            <person name="Desjardin D."/>
            <person name="Finy P."/>
            <person name="Geml J."/>
            <person name="Haridas S."/>
            <person name="Hughes K."/>
            <person name="Justo A."/>
            <person name="Karasinski D."/>
            <person name="Kautmanova I."/>
            <person name="Kiss B."/>
            <person name="Kocsube S."/>
            <person name="Kotiranta H."/>
            <person name="LaButti K.M."/>
            <person name="Lechner B.E."/>
            <person name="Liimatainen K."/>
            <person name="Lipzen A."/>
            <person name="Lukacs Z."/>
            <person name="Mihaltcheva S."/>
            <person name="Morgado L.N."/>
            <person name="Niskanen T."/>
            <person name="Noordeloos M.E."/>
            <person name="Ohm R.A."/>
            <person name="Ortiz-Santana B."/>
            <person name="Ovrebo C."/>
            <person name="Racz N."/>
            <person name="Riley R."/>
            <person name="Savchenko A."/>
            <person name="Shiryaev A."/>
            <person name="Soop K."/>
            <person name="Spirin V."/>
            <person name="Szebenyi C."/>
            <person name="Tomsovsky M."/>
            <person name="Tulloss R.E."/>
            <person name="Uehling J."/>
            <person name="Grigoriev I.V."/>
            <person name="Vagvolgyi C."/>
            <person name="Papp T."/>
            <person name="Martin F.M."/>
            <person name="Miettinen O."/>
            <person name="Hibbett D.S."/>
            <person name="Nagy L.G."/>
        </authorList>
    </citation>
    <scope>NUCLEOTIDE SEQUENCE [LARGE SCALE GENOMIC DNA]</scope>
    <source>
        <strain evidence="9 10">FP101781</strain>
    </source>
</reference>
<evidence type="ECO:0000313" key="9">
    <source>
        <dbReference type="EMBL" id="TEB34693.1"/>
    </source>
</evidence>
<feature type="domain" description="J" evidence="7">
    <location>
        <begin position="1"/>
        <end position="58"/>
    </location>
</feature>
<dbReference type="AlphaFoldDB" id="A0A4Y7TKH4"/>
<accession>A0A4Y7TKH4</accession>
<dbReference type="CDD" id="cd06257">
    <property type="entry name" value="DnaJ"/>
    <property type="match status" value="1"/>
</dbReference>
<dbReference type="InterPro" id="IPR036410">
    <property type="entry name" value="HSP_DnaJ_Cys-rich_dom_sf"/>
</dbReference>
<dbReference type="Pfam" id="PF01556">
    <property type="entry name" value="DnaJ_C"/>
    <property type="match status" value="1"/>
</dbReference>
<dbReference type="InterPro" id="IPR001623">
    <property type="entry name" value="DnaJ_domain"/>
</dbReference>
<dbReference type="InterPro" id="IPR036869">
    <property type="entry name" value="J_dom_sf"/>
</dbReference>
<evidence type="ECO:0000256" key="3">
    <source>
        <dbReference type="ARBA" id="ARBA00022771"/>
    </source>
</evidence>
<dbReference type="CDD" id="cd10747">
    <property type="entry name" value="DnaJ_C"/>
    <property type="match status" value="1"/>
</dbReference>
<evidence type="ECO:0000256" key="1">
    <source>
        <dbReference type="ARBA" id="ARBA00022723"/>
    </source>
</evidence>
<dbReference type="Gene3D" id="1.10.287.110">
    <property type="entry name" value="DnaJ domain"/>
    <property type="match status" value="1"/>
</dbReference>
<dbReference type="GO" id="GO:0006457">
    <property type="term" value="P:protein folding"/>
    <property type="evidence" value="ECO:0007669"/>
    <property type="project" value="InterPro"/>
</dbReference>
<dbReference type="InterPro" id="IPR002939">
    <property type="entry name" value="DnaJ_C"/>
</dbReference>
<dbReference type="PANTHER" id="PTHR43888">
    <property type="entry name" value="DNAJ-LIKE-2, ISOFORM A-RELATED"/>
    <property type="match status" value="1"/>
</dbReference>
<evidence type="ECO:0000256" key="6">
    <source>
        <dbReference type="SAM" id="MobiDB-lite"/>
    </source>
</evidence>
<dbReference type="SUPFAM" id="SSF57938">
    <property type="entry name" value="DnaJ/Hsp40 cysteine-rich domain"/>
    <property type="match status" value="1"/>
</dbReference>
<evidence type="ECO:0000256" key="5">
    <source>
        <dbReference type="PROSITE-ProRule" id="PRU00546"/>
    </source>
</evidence>
<evidence type="ECO:0000259" key="8">
    <source>
        <dbReference type="PROSITE" id="PS51188"/>
    </source>
</evidence>
<feature type="domain" description="CR-type" evidence="8">
    <location>
        <begin position="114"/>
        <end position="200"/>
    </location>
</feature>
<organism evidence="9 10">
    <name type="scientific">Coprinellus micaceus</name>
    <name type="common">Glistening ink-cap mushroom</name>
    <name type="synonym">Coprinus micaceus</name>
    <dbReference type="NCBI Taxonomy" id="71717"/>
    <lineage>
        <taxon>Eukaryota</taxon>
        <taxon>Fungi</taxon>
        <taxon>Dikarya</taxon>
        <taxon>Basidiomycota</taxon>
        <taxon>Agaricomycotina</taxon>
        <taxon>Agaricomycetes</taxon>
        <taxon>Agaricomycetidae</taxon>
        <taxon>Agaricales</taxon>
        <taxon>Agaricineae</taxon>
        <taxon>Psathyrellaceae</taxon>
        <taxon>Coprinellus</taxon>
    </lineage>
</organism>
<proteinExistence type="predicted"/>
<feature type="zinc finger region" description="CR-type" evidence="5">
    <location>
        <begin position="114"/>
        <end position="200"/>
    </location>
</feature>
<protein>
    <submittedName>
        <fullName evidence="9">DnaJ-domain-containing protein</fullName>
    </submittedName>
</protein>
<feature type="region of interest" description="Disordered" evidence="6">
    <location>
        <begin position="370"/>
        <end position="405"/>
    </location>
</feature>
<evidence type="ECO:0000313" key="10">
    <source>
        <dbReference type="Proteomes" id="UP000298030"/>
    </source>
</evidence>
<dbReference type="GO" id="GO:0030544">
    <property type="term" value="F:Hsp70 protein binding"/>
    <property type="evidence" value="ECO:0007669"/>
    <property type="project" value="InterPro"/>
</dbReference>
<dbReference type="PROSITE" id="PS51188">
    <property type="entry name" value="ZF_CR"/>
    <property type="match status" value="1"/>
</dbReference>
<dbReference type="InterPro" id="IPR044713">
    <property type="entry name" value="DNJA1/2-like"/>
</dbReference>
<gene>
    <name evidence="9" type="ORF">FA13DRAFT_1811944</name>
</gene>
<dbReference type="GO" id="GO:0051082">
    <property type="term" value="F:unfolded protein binding"/>
    <property type="evidence" value="ECO:0007669"/>
    <property type="project" value="InterPro"/>
</dbReference>
<name>A0A4Y7TKH4_COPMI</name>
<dbReference type="OrthoDB" id="550424at2759"/>
<dbReference type="InterPro" id="IPR001305">
    <property type="entry name" value="HSP_DnaJ_Cys-rich_dom"/>
</dbReference>
<evidence type="ECO:0000259" key="7">
    <source>
        <dbReference type="PROSITE" id="PS50076"/>
    </source>
</evidence>
<dbReference type="CDD" id="cd10719">
    <property type="entry name" value="DnaJ_zf"/>
    <property type="match status" value="1"/>
</dbReference>
<dbReference type="GO" id="GO:0008270">
    <property type="term" value="F:zinc ion binding"/>
    <property type="evidence" value="ECO:0007669"/>
    <property type="project" value="UniProtKB-KW"/>
</dbReference>
<evidence type="ECO:0000256" key="4">
    <source>
        <dbReference type="ARBA" id="ARBA00022833"/>
    </source>
</evidence>
<dbReference type="FunFam" id="2.10.230.10:FF:000001">
    <property type="entry name" value="DnaJ subfamily A member 2"/>
    <property type="match status" value="1"/>
</dbReference>